<comment type="caution">
    <text evidence="8">The sequence shown here is derived from an EMBL/GenBank/DDBJ whole genome shotgun (WGS) entry which is preliminary data.</text>
</comment>
<evidence type="ECO:0000256" key="3">
    <source>
        <dbReference type="ARBA" id="ARBA00022491"/>
    </source>
</evidence>
<keyword evidence="4" id="KW-0805">Transcription regulation</keyword>
<evidence type="ECO:0000256" key="6">
    <source>
        <dbReference type="ARBA" id="ARBA00029628"/>
    </source>
</evidence>
<evidence type="ECO:0000256" key="1">
    <source>
        <dbReference type="ARBA" id="ARBA00005230"/>
    </source>
</evidence>
<dbReference type="RefSeq" id="WP_246504043.1">
    <property type="nucleotide sequence ID" value="NZ_JAAEDH010000019.1"/>
</dbReference>
<sequence length="99" mass="11028">MPRFALHRLPDAPGYLLDVQSNNLDMLPTRIVVPLVPEATSPRLLKGLTPVFDIEGERLLMVTYQMASMERRILGPILGDLSAERDRITAALDLLLTGF</sequence>
<keyword evidence="3" id="KW-0678">Repressor</keyword>
<keyword evidence="9" id="KW-1185">Reference proteome</keyword>
<organism evidence="8 9">
    <name type="scientific">Plastoroseomonas arctica</name>
    <dbReference type="NCBI Taxonomy" id="1509237"/>
    <lineage>
        <taxon>Bacteria</taxon>
        <taxon>Pseudomonadati</taxon>
        <taxon>Pseudomonadota</taxon>
        <taxon>Alphaproteobacteria</taxon>
        <taxon>Acetobacterales</taxon>
        <taxon>Acetobacteraceae</taxon>
        <taxon>Plastoroseomonas</taxon>
    </lineage>
</organism>
<evidence type="ECO:0000256" key="2">
    <source>
        <dbReference type="ARBA" id="ARBA00015075"/>
    </source>
</evidence>
<dbReference type="InterPro" id="IPR011067">
    <property type="entry name" value="Plasmid_toxin/cell-grow_inhib"/>
</dbReference>
<gene>
    <name evidence="8" type="ORF">GXW79_15585</name>
</gene>
<dbReference type="SUPFAM" id="SSF50118">
    <property type="entry name" value="Cell growth inhibitor/plasmid maintenance toxic component"/>
    <property type="match status" value="1"/>
</dbReference>
<dbReference type="Pfam" id="PF01845">
    <property type="entry name" value="CcdB"/>
    <property type="match status" value="1"/>
</dbReference>
<evidence type="ECO:0000313" key="8">
    <source>
        <dbReference type="EMBL" id="MBR0656502.1"/>
    </source>
</evidence>
<evidence type="ECO:0000313" key="9">
    <source>
        <dbReference type="Proteomes" id="UP001196068"/>
    </source>
</evidence>
<comment type="similarity">
    <text evidence="1">Belongs to the CcdB toxin family.</text>
</comment>
<protein>
    <recommendedName>
        <fullName evidence="2">Toxin CcdB</fullName>
    </recommendedName>
    <alternativeName>
        <fullName evidence="7">Cytotoxic protein CcdB</fullName>
    </alternativeName>
    <alternativeName>
        <fullName evidence="6">Protein LetD</fullName>
    </alternativeName>
</protein>
<evidence type="ECO:0000256" key="4">
    <source>
        <dbReference type="ARBA" id="ARBA00023015"/>
    </source>
</evidence>
<keyword evidence="5" id="KW-0804">Transcription</keyword>
<dbReference type="Gene3D" id="2.30.30.110">
    <property type="match status" value="1"/>
</dbReference>
<accession>A0AAF1KUM3</accession>
<evidence type="ECO:0000256" key="7">
    <source>
        <dbReference type="ARBA" id="ARBA00033135"/>
    </source>
</evidence>
<proteinExistence type="inferred from homology"/>
<dbReference type="InterPro" id="IPR002712">
    <property type="entry name" value="CcdB"/>
</dbReference>
<dbReference type="EMBL" id="JAAEDH010000019">
    <property type="protein sequence ID" value="MBR0656502.1"/>
    <property type="molecule type" value="Genomic_DNA"/>
</dbReference>
<name>A0AAF1KUM3_9PROT</name>
<dbReference type="GO" id="GO:0008657">
    <property type="term" value="F:DNA topoisomerase type II (double strand cut, ATP-hydrolyzing) inhibitor activity"/>
    <property type="evidence" value="ECO:0007669"/>
    <property type="project" value="InterPro"/>
</dbReference>
<evidence type="ECO:0000256" key="5">
    <source>
        <dbReference type="ARBA" id="ARBA00023163"/>
    </source>
</evidence>
<reference evidence="8" key="2">
    <citation type="journal article" date="2021" name="Syst. Appl. Microbiol.">
        <title>Roseomonas hellenica sp. nov., isolated from roots of wild-growing Alkanna tinctoria.</title>
        <authorList>
            <person name="Rat A."/>
            <person name="Naranjo H.D."/>
            <person name="Lebbe L."/>
            <person name="Cnockaert M."/>
            <person name="Krigas N."/>
            <person name="Grigoriadou K."/>
            <person name="Maloupa E."/>
            <person name="Willems A."/>
        </authorList>
    </citation>
    <scope>NUCLEOTIDE SEQUENCE</scope>
    <source>
        <strain evidence="8">LMG 28251</strain>
    </source>
</reference>
<dbReference type="Proteomes" id="UP001196068">
    <property type="component" value="Unassembled WGS sequence"/>
</dbReference>
<dbReference type="GO" id="GO:0006276">
    <property type="term" value="P:plasmid maintenance"/>
    <property type="evidence" value="ECO:0007669"/>
    <property type="project" value="InterPro"/>
</dbReference>
<reference evidence="8" key="1">
    <citation type="submission" date="2020-01" db="EMBL/GenBank/DDBJ databases">
        <authorList>
            <person name="Rat A."/>
        </authorList>
    </citation>
    <scope>NUCLEOTIDE SEQUENCE</scope>
    <source>
        <strain evidence="8">LMG 28251</strain>
    </source>
</reference>
<dbReference type="AlphaFoldDB" id="A0AAF1KUM3"/>